<name>A0A0R3QYV3_9BILA</name>
<dbReference type="WBParaSite" id="BTMF_0001292701-mRNA-1">
    <property type="protein sequence ID" value="BTMF_0001292701-mRNA-1"/>
    <property type="gene ID" value="BTMF_0001292701"/>
</dbReference>
<reference evidence="1 2" key="2">
    <citation type="submission" date="2018-11" db="EMBL/GenBank/DDBJ databases">
        <authorList>
            <consortium name="Pathogen Informatics"/>
        </authorList>
    </citation>
    <scope>NUCLEOTIDE SEQUENCE [LARGE SCALE GENOMIC DNA]</scope>
</reference>
<organism evidence="3">
    <name type="scientific">Brugia timori</name>
    <dbReference type="NCBI Taxonomy" id="42155"/>
    <lineage>
        <taxon>Eukaryota</taxon>
        <taxon>Metazoa</taxon>
        <taxon>Ecdysozoa</taxon>
        <taxon>Nematoda</taxon>
        <taxon>Chromadorea</taxon>
        <taxon>Rhabditida</taxon>
        <taxon>Spirurina</taxon>
        <taxon>Spiruromorpha</taxon>
        <taxon>Filarioidea</taxon>
        <taxon>Onchocercidae</taxon>
        <taxon>Brugia</taxon>
    </lineage>
</organism>
<accession>A0A0R3QYV3</accession>
<proteinExistence type="predicted"/>
<reference evidence="3" key="1">
    <citation type="submission" date="2017-02" db="UniProtKB">
        <authorList>
            <consortium name="WormBaseParasite"/>
        </authorList>
    </citation>
    <scope>IDENTIFICATION</scope>
</reference>
<evidence type="ECO:0000313" key="2">
    <source>
        <dbReference type="Proteomes" id="UP000280834"/>
    </source>
</evidence>
<protein>
    <submittedName>
        <fullName evidence="3">Transcriptional regulator</fullName>
    </submittedName>
</protein>
<dbReference type="AlphaFoldDB" id="A0A0R3QYV3"/>
<evidence type="ECO:0000313" key="3">
    <source>
        <dbReference type="WBParaSite" id="BTMF_0001292701-mRNA-1"/>
    </source>
</evidence>
<evidence type="ECO:0000313" key="1">
    <source>
        <dbReference type="EMBL" id="VDO37319.1"/>
    </source>
</evidence>
<dbReference type="EMBL" id="UZAG01017930">
    <property type="protein sequence ID" value="VDO37319.1"/>
    <property type="molecule type" value="Genomic_DNA"/>
</dbReference>
<dbReference type="Proteomes" id="UP000280834">
    <property type="component" value="Unassembled WGS sequence"/>
</dbReference>
<sequence>MPTANLAPSLFGQTFLMHMGHSNFLIAGLETRSQQLTKSEISHHVVVDLLLSFVI</sequence>
<keyword evidence="2" id="KW-1185">Reference proteome</keyword>
<gene>
    <name evidence="1" type="ORF">BTMF_LOCUS10939</name>
</gene>